<evidence type="ECO:0000313" key="3">
    <source>
        <dbReference type="Proteomes" id="UP000580250"/>
    </source>
</evidence>
<evidence type="ECO:0000256" key="1">
    <source>
        <dbReference type="SAM" id="Coils"/>
    </source>
</evidence>
<comment type="caution">
    <text evidence="2">The sequence shown here is derived from an EMBL/GenBank/DDBJ whole genome shotgun (WGS) entry which is preliminary data.</text>
</comment>
<proteinExistence type="predicted"/>
<evidence type="ECO:0000313" key="2">
    <source>
        <dbReference type="EMBL" id="CAD2195773.1"/>
    </source>
</evidence>
<dbReference type="Proteomes" id="UP000580250">
    <property type="component" value="Unassembled WGS sequence"/>
</dbReference>
<feature type="coiled-coil region" evidence="1">
    <location>
        <begin position="202"/>
        <end position="229"/>
    </location>
</feature>
<reference evidence="2 3" key="1">
    <citation type="submission" date="2020-08" db="EMBL/GenBank/DDBJ databases">
        <authorList>
            <person name="Koutsovoulos G."/>
            <person name="Danchin GJ E."/>
        </authorList>
    </citation>
    <scope>NUCLEOTIDE SEQUENCE [LARGE SCALE GENOMIC DNA]</scope>
</reference>
<organism evidence="2 3">
    <name type="scientific">Meloidogyne enterolobii</name>
    <name type="common">Root-knot nematode worm</name>
    <name type="synonym">Meloidogyne mayaguensis</name>
    <dbReference type="NCBI Taxonomy" id="390850"/>
    <lineage>
        <taxon>Eukaryota</taxon>
        <taxon>Metazoa</taxon>
        <taxon>Ecdysozoa</taxon>
        <taxon>Nematoda</taxon>
        <taxon>Chromadorea</taxon>
        <taxon>Rhabditida</taxon>
        <taxon>Tylenchina</taxon>
        <taxon>Tylenchomorpha</taxon>
        <taxon>Tylenchoidea</taxon>
        <taxon>Meloidogynidae</taxon>
        <taxon>Meloidogyninae</taxon>
        <taxon>Meloidogyne</taxon>
    </lineage>
</organism>
<name>A0A6V7X959_MELEN</name>
<accession>A0A6V7X959</accession>
<dbReference type="AlphaFoldDB" id="A0A6V7X959"/>
<dbReference type="EMBL" id="CAJEWN010001242">
    <property type="protein sequence ID" value="CAD2195773.1"/>
    <property type="molecule type" value="Genomic_DNA"/>
</dbReference>
<gene>
    <name evidence="2" type="ORF">MENT_LOCUS48885</name>
</gene>
<sequence length="368" mass="43457">MANKLILVPEDLYRGLTSSITSTGEPNLDLVKRELDNVRRRRDSKGVKNANYNQELRRYLNLRNERENKPIKVEVVDKSKGVLLPKTNSRPATYIATGDDDFGNDDDDNDFWMSDDFSFTKQQQPKYSPVISPPPPPIPPHGRNIKIKPPSPPPVPPRDWVKKVRTPLIFNRNPKRKREEENALEERKLIKPKKEPNNEIKEEIEKRNIRKLKNKLKKEREDNRYLESIREKKEKKRQHIIRKQDIKKSRVPYMPSDLINRSIKSEHINESLNAPLTSQPHDATGKVKTPIIKREISEEIPEEKRRIEKRKLRYTEEGYPDVPVKKRKLRIINNWAQRIPSKANIQRKIWAQRKPTQSDINRFKPGLW</sequence>
<protein>
    <submittedName>
        <fullName evidence="2">Uncharacterized protein</fullName>
    </submittedName>
</protein>
<keyword evidence="1" id="KW-0175">Coiled coil</keyword>